<keyword evidence="3" id="KW-1185">Reference proteome</keyword>
<dbReference type="Gene3D" id="3.40.50.10320">
    <property type="entry name" value="LmbE-like"/>
    <property type="match status" value="1"/>
</dbReference>
<dbReference type="Pfam" id="PF02585">
    <property type="entry name" value="PIG-L"/>
    <property type="match status" value="1"/>
</dbReference>
<protein>
    <submittedName>
        <fullName evidence="2">LmbE family N-acetylglucosaminyl deacetylase</fullName>
    </submittedName>
</protein>
<dbReference type="SUPFAM" id="SSF102588">
    <property type="entry name" value="LmbE-like"/>
    <property type="match status" value="1"/>
</dbReference>
<dbReference type="Proteomes" id="UP001195724">
    <property type="component" value="Unassembled WGS sequence"/>
</dbReference>
<sequence>MSTVVAFHAHPDDEVLWTGGTLARAAAQGHRVVVVVATDVMGLVPEGGSVRMRELRASAELLGVHRVEHLGYAGSGHGPVLPPDPPGRQRFVRADVGEAGERLAAILREEGADVLLSYDANGGYGHRDHVKVHEVGARAAELSGVGSVLEATMPREVVARLVRWVRLLRIPFHYDTEELLRLFSARADITHQIDVRPFARQKQAAMAAHRSQLGGGRLAPVMRALVGMPSWAFARFVGREWFIDQARTPAGGVLGDIVD</sequence>
<proteinExistence type="predicted"/>
<dbReference type="PANTHER" id="PTHR12993">
    <property type="entry name" value="N-ACETYLGLUCOSAMINYL-PHOSPHATIDYLINOSITOL DE-N-ACETYLASE-RELATED"/>
    <property type="match status" value="1"/>
</dbReference>
<dbReference type="EMBL" id="JAFBCL010000001">
    <property type="protein sequence ID" value="MBM7814686.1"/>
    <property type="molecule type" value="Genomic_DNA"/>
</dbReference>
<evidence type="ECO:0000313" key="2">
    <source>
        <dbReference type="EMBL" id="MBM7814686.1"/>
    </source>
</evidence>
<comment type="caution">
    <text evidence="2">The sequence shown here is derived from an EMBL/GenBank/DDBJ whole genome shotgun (WGS) entry which is preliminary data.</text>
</comment>
<evidence type="ECO:0000313" key="3">
    <source>
        <dbReference type="Proteomes" id="UP001195724"/>
    </source>
</evidence>
<dbReference type="RefSeq" id="WP_204845302.1">
    <property type="nucleotide sequence ID" value="NZ_JAFBCL010000001.1"/>
</dbReference>
<accession>A0ABS2SEL6</accession>
<dbReference type="InterPro" id="IPR024078">
    <property type="entry name" value="LmbE-like_dom_sf"/>
</dbReference>
<reference evidence="2 3" key="1">
    <citation type="submission" date="2021-01" db="EMBL/GenBank/DDBJ databases">
        <title>Sequencing the genomes of 1000 actinobacteria strains.</title>
        <authorList>
            <person name="Klenk H.-P."/>
        </authorList>
    </citation>
    <scope>NUCLEOTIDE SEQUENCE [LARGE SCALE GENOMIC DNA]</scope>
    <source>
        <strain evidence="2 3">DSM 44581</strain>
    </source>
</reference>
<organism evidence="2 3">
    <name type="scientific">Saccharothrix algeriensis</name>
    <dbReference type="NCBI Taxonomy" id="173560"/>
    <lineage>
        <taxon>Bacteria</taxon>
        <taxon>Bacillati</taxon>
        <taxon>Actinomycetota</taxon>
        <taxon>Actinomycetes</taxon>
        <taxon>Pseudonocardiales</taxon>
        <taxon>Pseudonocardiaceae</taxon>
        <taxon>Saccharothrix</taxon>
    </lineage>
</organism>
<dbReference type="InterPro" id="IPR003737">
    <property type="entry name" value="GlcNAc_PI_deacetylase-related"/>
</dbReference>
<dbReference type="PANTHER" id="PTHR12993:SF11">
    <property type="entry name" value="N-ACETYLGLUCOSAMINYL-PHOSPHATIDYLINOSITOL DE-N-ACETYLASE"/>
    <property type="match status" value="1"/>
</dbReference>
<evidence type="ECO:0000256" key="1">
    <source>
        <dbReference type="ARBA" id="ARBA00022833"/>
    </source>
</evidence>
<keyword evidence="1" id="KW-0862">Zinc</keyword>
<gene>
    <name evidence="2" type="ORF">JOE68_005551</name>
</gene>
<name>A0ABS2SEL6_9PSEU</name>